<dbReference type="EMBL" id="FXSZ01000006">
    <property type="protein sequence ID" value="SMO69599.1"/>
    <property type="molecule type" value="Genomic_DNA"/>
</dbReference>
<accession>A0A521DD47</accession>
<evidence type="ECO:0000313" key="2">
    <source>
        <dbReference type="Proteomes" id="UP000315971"/>
    </source>
</evidence>
<keyword evidence="2" id="KW-1185">Reference proteome</keyword>
<proteinExistence type="predicted"/>
<dbReference type="AlphaFoldDB" id="A0A521DD47"/>
<protein>
    <submittedName>
        <fullName evidence="1">Uncharacterized protein</fullName>
    </submittedName>
</protein>
<reference evidence="1 2" key="1">
    <citation type="submission" date="2017-05" db="EMBL/GenBank/DDBJ databases">
        <authorList>
            <person name="Varghese N."/>
            <person name="Submissions S."/>
        </authorList>
    </citation>
    <scope>NUCLEOTIDE SEQUENCE [LARGE SCALE GENOMIC DNA]</scope>
    <source>
        <strain evidence="1 2">DSM 21342</strain>
    </source>
</reference>
<gene>
    <name evidence="1" type="ORF">SAMN06265350_106201</name>
</gene>
<dbReference type="Proteomes" id="UP000315971">
    <property type="component" value="Unassembled WGS sequence"/>
</dbReference>
<name>A0A521DD47_9SPHI</name>
<organism evidence="1 2">
    <name type="scientific">Solitalea koreensis</name>
    <dbReference type="NCBI Taxonomy" id="543615"/>
    <lineage>
        <taxon>Bacteria</taxon>
        <taxon>Pseudomonadati</taxon>
        <taxon>Bacteroidota</taxon>
        <taxon>Sphingobacteriia</taxon>
        <taxon>Sphingobacteriales</taxon>
        <taxon>Sphingobacteriaceae</taxon>
        <taxon>Solitalea</taxon>
    </lineage>
</organism>
<evidence type="ECO:0000313" key="1">
    <source>
        <dbReference type="EMBL" id="SMO69599.1"/>
    </source>
</evidence>
<sequence>MWNHKRLYRIYTLRRLNLRNKIAARVKAPLFKAHWSQHHLVHGFYARHADQQQDNQDIKYHRSLSSLFDSNIPLNIAINNELQAFFKY</sequence>